<dbReference type="Proteomes" id="UP000029590">
    <property type="component" value="Unassembled WGS sequence"/>
</dbReference>
<dbReference type="Gene3D" id="3.40.50.1820">
    <property type="entry name" value="alpha/beta hydrolase"/>
    <property type="match status" value="1"/>
</dbReference>
<dbReference type="PANTHER" id="PTHR42776:SF27">
    <property type="entry name" value="DIPEPTIDYL PEPTIDASE FAMILY MEMBER 6"/>
    <property type="match status" value="1"/>
</dbReference>
<dbReference type="InterPro" id="IPR018910">
    <property type="entry name" value="LpqB_C"/>
</dbReference>
<reference evidence="4 6" key="1">
    <citation type="submission" date="2014-04" db="EMBL/GenBank/DDBJ databases">
        <authorList>
            <person name="Bishop-Lilly K.A."/>
            <person name="Broomall S.M."/>
            <person name="Chain P.S."/>
            <person name="Chertkov O."/>
            <person name="Coyne S.R."/>
            <person name="Daligault H.E."/>
            <person name="Davenport K.W."/>
            <person name="Erkkila T."/>
            <person name="Frey K.G."/>
            <person name="Gibbons H.S."/>
            <person name="Gu W."/>
            <person name="Jaissle J."/>
            <person name="Johnson S.L."/>
            <person name="Koroleva G.I."/>
            <person name="Ladner J.T."/>
            <person name="Lo C.-C."/>
            <person name="Minogue T.D."/>
            <person name="Munk C."/>
            <person name="Palacios G.F."/>
            <person name="Redden C.L."/>
            <person name="Rosenzweig C.N."/>
            <person name="Scholz M.B."/>
            <person name="Teshima H."/>
            <person name="Xu Y."/>
        </authorList>
    </citation>
    <scope>NUCLEOTIDE SEQUENCE [LARGE SCALE GENOMIC DNA]</scope>
    <source>
        <strain evidence="4">Gladioli</strain>
        <strain evidence="6">gladioli</strain>
    </source>
</reference>
<dbReference type="SUPFAM" id="SSF82171">
    <property type="entry name" value="DPP6 N-terminal domain-like"/>
    <property type="match status" value="1"/>
</dbReference>
<dbReference type="GO" id="GO:0006508">
    <property type="term" value="P:proteolysis"/>
    <property type="evidence" value="ECO:0007669"/>
    <property type="project" value="InterPro"/>
</dbReference>
<dbReference type="InterPro" id="IPR029058">
    <property type="entry name" value="AB_hydrolase_fold"/>
</dbReference>
<dbReference type="EMBL" id="PDDY01000004">
    <property type="protein sequence ID" value="PEH37760.1"/>
    <property type="molecule type" value="Genomic_DNA"/>
</dbReference>
<reference evidence="5" key="3">
    <citation type="submission" date="2017-09" db="EMBL/GenBank/DDBJ databases">
        <title>FDA dAtabase for Regulatory Grade micrObial Sequences (FDA-ARGOS): Supporting development and validation of Infectious Disease Dx tests.</title>
        <authorList>
            <person name="Minogue T."/>
            <person name="Wolcott M."/>
            <person name="Wasieloski L."/>
            <person name="Aguilar W."/>
            <person name="Moore D."/>
            <person name="Tallon L.J."/>
            <person name="Sadzewicz L."/>
            <person name="Ott S."/>
            <person name="Zhao X."/>
            <person name="Nagaraj S."/>
            <person name="Vavikolanu K."/>
            <person name="Aluvathingal J."/>
            <person name="Nadendla S."/>
            <person name="Sichtig H."/>
        </authorList>
    </citation>
    <scope>NUCLEOTIDE SEQUENCE</scope>
    <source>
        <strain evidence="5">FDAARGOS_390</strain>
    </source>
</reference>
<accession>A0A095F0S4</accession>
<feature type="domain" description="Peptidase S9 prolyl oligopeptidase catalytic" evidence="2">
    <location>
        <begin position="407"/>
        <end position="621"/>
    </location>
</feature>
<comment type="caution">
    <text evidence="5">The sequence shown here is derived from an EMBL/GenBank/DDBJ whole genome shotgun (WGS) entry which is preliminary data.</text>
</comment>
<feature type="domain" description="Lipoprotein LpqB C-terminal" evidence="3">
    <location>
        <begin position="25"/>
        <end position="138"/>
    </location>
</feature>
<sequence length="622" mass="69948">MHRNRRGISARQYRAEDFFKDASAANFALSPDGKRIAYLAADGQGLGLFVRELRGEKVHGPTRRLADPRRHTVLDFVWKDDTHLLMSCDRQGSENYHIYYVDVHADAGPVDLTPGENTHSVIVNVLKDTPSSVLVAHNQRTAHLLDVYRVDVSTGASTLLALNPGNIVSWFADADGNVRLAQSSGDAASLHYRNDPGSEFRQIATLRFDEIVVPIAFVPGMPDHAYVLSNRHRDTLALYQFDLEAGVESRFVYGRNDVDLGGVLWSDVRQEILGVTWTDTRFRCEFFDPERHHMQMALEAALPDHQIVVKGGSADESLFVVSAASDRNPEHHYLYRRSENRLVSLGSTLPHLRPEDMASMEPVRFAAHDGLTIHGYLSRPAPLLQRPISMPSLIVFPHGGPWARDVWGFNRIVQWLANQGFAVLQINFRGSTGYGKHFWRAGFRQWGNGIQRDIEAAVQWAVEKGVAPLNRIGIFGFSFGGYSALMQIARNPALYRCAVDYAGPTDLPSFLQSIPATWEPMREALYEMIGDPRDERGKAELDRASPLHCVYDIRTPLLVAHGADDPRVNVSESEQIAFELKKRGAPVELFVCADEGHGFTRPHNQIDFYEHAERFFRKWFGP</sequence>
<name>A0A095F0S4_BURGA</name>
<dbReference type="Gene3D" id="2.120.10.30">
    <property type="entry name" value="TolB, C-terminal domain"/>
    <property type="match status" value="1"/>
</dbReference>
<proteinExistence type="predicted"/>
<dbReference type="InterPro" id="IPR011042">
    <property type="entry name" value="6-blade_b-propeller_TolB-like"/>
</dbReference>
<protein>
    <submittedName>
        <fullName evidence="4">Dienelactone hydrolase family protein</fullName>
    </submittedName>
    <submittedName>
        <fullName evidence="5">S9 family peptidase</fullName>
    </submittedName>
</protein>
<dbReference type="Pfam" id="PF10647">
    <property type="entry name" value="Gmad1"/>
    <property type="match status" value="1"/>
</dbReference>
<evidence type="ECO:0000313" key="4">
    <source>
        <dbReference type="EMBL" id="KGC11281.1"/>
    </source>
</evidence>
<reference evidence="7" key="2">
    <citation type="submission" date="2017-09" db="EMBL/GenBank/DDBJ databases">
        <title>FDA dAtabase for Regulatory Grade micrObial Sequences (FDA-ARGOS): Supporting development and validation of Infectious Disease Dx tests.</title>
        <authorList>
            <person name="Minogue T."/>
            <person name="Wolcott M."/>
            <person name="Wasieloski L."/>
            <person name="Aguilar W."/>
            <person name="Moore D."/>
            <person name="Tallon L."/>
            <person name="Sadzewicz L."/>
            <person name="Ott S."/>
            <person name="Zhao X."/>
            <person name="Nagaraj S."/>
            <person name="Vavikolanu K."/>
            <person name="Aluvathingal J."/>
            <person name="Nadendla S."/>
            <person name="Sichtig H."/>
        </authorList>
    </citation>
    <scope>NUCLEOTIDE SEQUENCE [LARGE SCALE GENOMIC DNA]</scope>
    <source>
        <strain evidence="7">FDAARGOS_390</strain>
    </source>
</reference>
<dbReference type="Pfam" id="PF00326">
    <property type="entry name" value="Peptidase_S9"/>
    <property type="match status" value="1"/>
</dbReference>
<dbReference type="RefSeq" id="WP_042284813.1">
    <property type="nucleotide sequence ID" value="NZ_CADEVY010000015.1"/>
</dbReference>
<dbReference type="OrthoDB" id="4269629at2"/>
<evidence type="ECO:0000313" key="7">
    <source>
        <dbReference type="Proteomes" id="UP000220629"/>
    </source>
</evidence>
<dbReference type="PANTHER" id="PTHR42776">
    <property type="entry name" value="SERINE PEPTIDASE S9 FAMILY MEMBER"/>
    <property type="match status" value="1"/>
</dbReference>
<evidence type="ECO:0000313" key="5">
    <source>
        <dbReference type="EMBL" id="PEH37760.1"/>
    </source>
</evidence>
<evidence type="ECO:0000313" key="6">
    <source>
        <dbReference type="Proteomes" id="UP000029590"/>
    </source>
</evidence>
<dbReference type="AlphaFoldDB" id="A0A095F0S4"/>
<gene>
    <name evidence="5" type="ORF">CRM94_25050</name>
    <name evidence="4" type="ORF">DM48_7307</name>
</gene>
<organism evidence="5 7">
    <name type="scientific">Burkholderia gladioli</name>
    <name type="common">Pseudomonas marginata</name>
    <name type="synonym">Phytomonas marginata</name>
    <dbReference type="NCBI Taxonomy" id="28095"/>
    <lineage>
        <taxon>Bacteria</taxon>
        <taxon>Pseudomonadati</taxon>
        <taxon>Pseudomonadota</taxon>
        <taxon>Betaproteobacteria</taxon>
        <taxon>Burkholderiales</taxon>
        <taxon>Burkholderiaceae</taxon>
        <taxon>Burkholderia</taxon>
    </lineage>
</organism>
<evidence type="ECO:0000259" key="3">
    <source>
        <dbReference type="Pfam" id="PF10647"/>
    </source>
</evidence>
<dbReference type="KEGG" id="bgo:BM43_29"/>
<evidence type="ECO:0000256" key="1">
    <source>
        <dbReference type="ARBA" id="ARBA00022801"/>
    </source>
</evidence>
<dbReference type="Proteomes" id="UP000220629">
    <property type="component" value="Unassembled WGS sequence"/>
</dbReference>
<dbReference type="EMBL" id="JPGG01000017">
    <property type="protein sequence ID" value="KGC11281.1"/>
    <property type="molecule type" value="Genomic_DNA"/>
</dbReference>
<dbReference type="SUPFAM" id="SSF53474">
    <property type="entry name" value="alpha/beta-Hydrolases"/>
    <property type="match status" value="1"/>
</dbReference>
<evidence type="ECO:0000259" key="2">
    <source>
        <dbReference type="Pfam" id="PF00326"/>
    </source>
</evidence>
<keyword evidence="1 4" id="KW-0378">Hydrolase</keyword>
<dbReference type="InterPro" id="IPR001375">
    <property type="entry name" value="Peptidase_S9_cat"/>
</dbReference>
<dbReference type="GO" id="GO:0004252">
    <property type="term" value="F:serine-type endopeptidase activity"/>
    <property type="evidence" value="ECO:0007669"/>
    <property type="project" value="TreeGrafter"/>
</dbReference>